<gene>
    <name evidence="14" type="primary">LOC110982783</name>
</gene>
<dbReference type="GO" id="GO:0005886">
    <property type="term" value="C:plasma membrane"/>
    <property type="evidence" value="ECO:0007669"/>
    <property type="project" value="UniProtKB-SubCell"/>
</dbReference>
<dbReference type="Proteomes" id="UP000694845">
    <property type="component" value="Unplaced"/>
</dbReference>
<keyword evidence="7" id="KW-1015">Disulfide bond</keyword>
<keyword evidence="6 11" id="KW-0472">Membrane</keyword>
<dbReference type="OMA" id="AYVITIT"/>
<dbReference type="AlphaFoldDB" id="A0A8B7YV15"/>
<dbReference type="InterPro" id="IPR017452">
    <property type="entry name" value="GPCR_Rhodpsn_7TM"/>
</dbReference>
<dbReference type="PROSITE" id="PS00237">
    <property type="entry name" value="G_PROTEIN_RECEP_F1_1"/>
    <property type="match status" value="1"/>
</dbReference>
<dbReference type="GeneID" id="110982783"/>
<evidence type="ECO:0000256" key="11">
    <source>
        <dbReference type="SAM" id="Phobius"/>
    </source>
</evidence>
<keyword evidence="5 10" id="KW-0297">G-protein coupled receptor</keyword>
<evidence type="ECO:0000313" key="14">
    <source>
        <dbReference type="RefSeq" id="XP_022097143.1"/>
    </source>
</evidence>
<keyword evidence="8 10" id="KW-0675">Receptor</keyword>
<reference evidence="14" key="1">
    <citation type="submission" date="2025-08" db="UniProtKB">
        <authorList>
            <consortium name="RefSeq"/>
        </authorList>
    </citation>
    <scope>IDENTIFICATION</scope>
</reference>
<feature type="transmembrane region" description="Helical" evidence="11">
    <location>
        <begin position="191"/>
        <end position="213"/>
    </location>
</feature>
<dbReference type="SUPFAM" id="SSF81321">
    <property type="entry name" value="Family A G protein-coupled receptor-like"/>
    <property type="match status" value="1"/>
</dbReference>
<organism evidence="13 14">
    <name type="scientific">Acanthaster planci</name>
    <name type="common">Crown-of-thorns starfish</name>
    <dbReference type="NCBI Taxonomy" id="133434"/>
    <lineage>
        <taxon>Eukaryota</taxon>
        <taxon>Metazoa</taxon>
        <taxon>Echinodermata</taxon>
        <taxon>Eleutherozoa</taxon>
        <taxon>Asterozoa</taxon>
        <taxon>Asteroidea</taxon>
        <taxon>Valvatacea</taxon>
        <taxon>Valvatida</taxon>
        <taxon>Acanthasteridae</taxon>
        <taxon>Acanthaster</taxon>
    </lineage>
</organism>
<evidence type="ECO:0000256" key="5">
    <source>
        <dbReference type="ARBA" id="ARBA00023040"/>
    </source>
</evidence>
<dbReference type="RefSeq" id="XP_022097143.1">
    <property type="nucleotide sequence ID" value="XM_022241451.1"/>
</dbReference>
<feature type="transmembrane region" description="Helical" evidence="11">
    <location>
        <begin position="283"/>
        <end position="307"/>
    </location>
</feature>
<feature type="transmembrane region" description="Helical" evidence="11">
    <location>
        <begin position="70"/>
        <end position="94"/>
    </location>
</feature>
<evidence type="ECO:0000256" key="8">
    <source>
        <dbReference type="ARBA" id="ARBA00023170"/>
    </source>
</evidence>
<protein>
    <submittedName>
        <fullName evidence="14">Adenosine receptor A2b-like</fullName>
    </submittedName>
</protein>
<evidence type="ECO:0000256" key="6">
    <source>
        <dbReference type="ARBA" id="ARBA00023136"/>
    </source>
</evidence>
<evidence type="ECO:0000259" key="12">
    <source>
        <dbReference type="PROSITE" id="PS50262"/>
    </source>
</evidence>
<dbReference type="GO" id="GO:0004993">
    <property type="term" value="F:G protein-coupled serotonin receptor activity"/>
    <property type="evidence" value="ECO:0007669"/>
    <property type="project" value="UniProtKB-ARBA"/>
</dbReference>
<evidence type="ECO:0000256" key="10">
    <source>
        <dbReference type="RuleBase" id="RU000688"/>
    </source>
</evidence>
<keyword evidence="13" id="KW-1185">Reference proteome</keyword>
<evidence type="ECO:0000313" key="13">
    <source>
        <dbReference type="Proteomes" id="UP000694845"/>
    </source>
</evidence>
<evidence type="ECO:0000256" key="9">
    <source>
        <dbReference type="ARBA" id="ARBA00023224"/>
    </source>
</evidence>
<comment type="subcellular location">
    <subcellularLocation>
        <location evidence="1">Cell membrane</location>
        <topology evidence="1">Multi-pass membrane protein</topology>
    </subcellularLocation>
</comment>
<evidence type="ECO:0000256" key="7">
    <source>
        <dbReference type="ARBA" id="ARBA00023157"/>
    </source>
</evidence>
<feature type="transmembrane region" description="Helical" evidence="11">
    <location>
        <begin position="149"/>
        <end position="171"/>
    </location>
</feature>
<dbReference type="PANTHER" id="PTHR24248">
    <property type="entry name" value="ADRENERGIC RECEPTOR-RELATED G-PROTEIN COUPLED RECEPTOR"/>
    <property type="match status" value="1"/>
</dbReference>
<dbReference type="OrthoDB" id="9445642at2759"/>
<dbReference type="GO" id="GO:0071880">
    <property type="term" value="P:adenylate cyclase-activating adrenergic receptor signaling pathway"/>
    <property type="evidence" value="ECO:0007669"/>
    <property type="project" value="TreeGrafter"/>
</dbReference>
<evidence type="ECO:0000256" key="3">
    <source>
        <dbReference type="ARBA" id="ARBA00022692"/>
    </source>
</evidence>
<sequence>MGVNESGMVDNTIINGTPGPLKKAFPLGHQEKVIFLTVDVLLVVSIVLGNTLVILSVLLERRLRTPTNAFIASLAVADLMVGIIVIPIDIAFGLGYATDIQPLSCLASSNVLTTMIIVSILHLTVIAYDRYLAITDPLSYVMKMSRIRIILLIAIAWVTAVSLSVMPLLGWNNLQHFSHGYCDLLFIHASSYRFFSVSVSVICPLNLMLFFYFKMFRVAKRHMNRIAAQEATTARRPTLRRDVKAAKTVAMILGFFLAAWTPASLISVLDTFIKVDANLEEKLLIYELTFFHIAFTNSMVNPVIYAFRNKEFRHSFMKLTSAVFRCGCWIRRVRAAARGVEMTGYQDHISGSVTINRHGIENTNANIGSKALSMRVESCHSITSVQS</sequence>
<feature type="transmembrane region" description="Helical" evidence="11">
    <location>
        <begin position="33"/>
        <end position="58"/>
    </location>
</feature>
<keyword evidence="2" id="KW-1003">Cell membrane</keyword>
<dbReference type="Gene3D" id="1.20.1070.10">
    <property type="entry name" value="Rhodopsin 7-helix transmembrane proteins"/>
    <property type="match status" value="1"/>
</dbReference>
<evidence type="ECO:0000256" key="2">
    <source>
        <dbReference type="ARBA" id="ARBA00022475"/>
    </source>
</evidence>
<evidence type="ECO:0000256" key="4">
    <source>
        <dbReference type="ARBA" id="ARBA00022989"/>
    </source>
</evidence>
<dbReference type="PRINTS" id="PR00237">
    <property type="entry name" value="GPCRRHODOPSN"/>
</dbReference>
<feature type="transmembrane region" description="Helical" evidence="11">
    <location>
        <begin position="106"/>
        <end position="128"/>
    </location>
</feature>
<keyword evidence="4 11" id="KW-1133">Transmembrane helix</keyword>
<dbReference type="InterPro" id="IPR000276">
    <property type="entry name" value="GPCR_Rhodpsn"/>
</dbReference>
<evidence type="ECO:0000256" key="1">
    <source>
        <dbReference type="ARBA" id="ARBA00004651"/>
    </source>
</evidence>
<dbReference type="KEGG" id="aplc:110982783"/>
<proteinExistence type="inferred from homology"/>
<feature type="transmembrane region" description="Helical" evidence="11">
    <location>
        <begin position="245"/>
        <end position="263"/>
    </location>
</feature>
<comment type="similarity">
    <text evidence="10">Belongs to the G-protein coupled receptor 1 family.</text>
</comment>
<dbReference type="CDD" id="cd14967">
    <property type="entry name" value="7tmA_amine_R-like"/>
    <property type="match status" value="1"/>
</dbReference>
<name>A0A8B7YV15_ACAPL</name>
<dbReference type="SMART" id="SM01381">
    <property type="entry name" value="7TM_GPCR_Srsx"/>
    <property type="match status" value="1"/>
</dbReference>
<dbReference type="PROSITE" id="PS50262">
    <property type="entry name" value="G_PROTEIN_RECEP_F1_2"/>
    <property type="match status" value="1"/>
</dbReference>
<dbReference type="GO" id="GO:0043410">
    <property type="term" value="P:positive regulation of MAPK cascade"/>
    <property type="evidence" value="ECO:0007669"/>
    <property type="project" value="TreeGrafter"/>
</dbReference>
<dbReference type="PANTHER" id="PTHR24248:SF199">
    <property type="entry name" value="IP13425P-RELATED"/>
    <property type="match status" value="1"/>
</dbReference>
<dbReference type="Pfam" id="PF00001">
    <property type="entry name" value="7tm_1"/>
    <property type="match status" value="1"/>
</dbReference>
<feature type="domain" description="G-protein coupled receptors family 1 profile" evidence="12">
    <location>
        <begin position="49"/>
        <end position="305"/>
    </location>
</feature>
<keyword evidence="9 10" id="KW-0807">Transducer</keyword>
<keyword evidence="3 10" id="KW-0812">Transmembrane</keyword>
<accession>A0A8B7YV15</accession>